<proteinExistence type="predicted"/>
<dbReference type="Pfam" id="PF10011">
    <property type="entry name" value="DUF2254"/>
    <property type="match status" value="1"/>
</dbReference>
<keyword evidence="2" id="KW-0812">Transmembrane</keyword>
<dbReference type="Proteomes" id="UP000239209">
    <property type="component" value="Unassembled WGS sequence"/>
</dbReference>
<evidence type="ECO:0000256" key="1">
    <source>
        <dbReference type="SAM" id="MobiDB-lite"/>
    </source>
</evidence>
<feature type="transmembrane region" description="Helical" evidence="2">
    <location>
        <begin position="71"/>
        <end position="94"/>
    </location>
</feature>
<organism evidence="3 4">
    <name type="scientific">Pseudosporangium ferrugineum</name>
    <dbReference type="NCBI Taxonomy" id="439699"/>
    <lineage>
        <taxon>Bacteria</taxon>
        <taxon>Bacillati</taxon>
        <taxon>Actinomycetota</taxon>
        <taxon>Actinomycetes</taxon>
        <taxon>Micromonosporales</taxon>
        <taxon>Micromonosporaceae</taxon>
        <taxon>Pseudosporangium</taxon>
    </lineage>
</organism>
<accession>A0A2T0RGF0</accession>
<gene>
    <name evidence="3" type="ORF">CLV70_12582</name>
</gene>
<name>A0A2T0RGF0_9ACTN</name>
<dbReference type="EMBL" id="PVZG01000025">
    <property type="protein sequence ID" value="PRY20201.1"/>
    <property type="molecule type" value="Genomic_DNA"/>
</dbReference>
<feature type="transmembrane region" description="Helical" evidence="2">
    <location>
        <begin position="153"/>
        <end position="173"/>
    </location>
</feature>
<feature type="transmembrane region" description="Helical" evidence="2">
    <location>
        <begin position="114"/>
        <end position="133"/>
    </location>
</feature>
<sequence>MTTLQLARLTRGRAVADGLRTQLWPMPAAAIVLAIALGAVMPVYDNQLLRLMPAGLGSYLFGGGPEAARSVLQAIAGSLITVTSLTFSLTIVTLQLASGQYSPRLLRTFARDRVVHATLAVLLATFTYALTVLRTVRDDRSTGAFVPRLSVTTAYLLALVSVLAVAGFLAHLARKIRVESMLRDVHAEAVETVRQTVRTRDGSQRSADPPAPPHRGTLILCAPTSGFVTSVNDRKLLAAAVRTGTVIRVDRAPGASVVAGTPVATAWRLESGEDHDDDGLRDVLHGELAEALGIGFERTSTQDIAFGLRQLTDVVAKALSPGINDPTTAVHALGHSSALLCEAARHDLRPATRHDDAGRVRVVLARPDLAGLLDLAVSQPRRYGAAHPEVLIRLFDLLRELAWVLRDDRAQLAPVAAQLARLRATVAGQDFDEVERAKLSRRADSVDAALEGRWPADD</sequence>
<keyword evidence="2" id="KW-1133">Transmembrane helix</keyword>
<dbReference type="InterPro" id="IPR018723">
    <property type="entry name" value="DUF2254_membrane"/>
</dbReference>
<dbReference type="RefSeq" id="WP_211304003.1">
    <property type="nucleotide sequence ID" value="NZ_PVZG01000025.1"/>
</dbReference>
<reference evidence="3 4" key="1">
    <citation type="submission" date="2018-03" db="EMBL/GenBank/DDBJ databases">
        <title>Genomic Encyclopedia of Archaeal and Bacterial Type Strains, Phase II (KMG-II): from individual species to whole genera.</title>
        <authorList>
            <person name="Goeker M."/>
        </authorList>
    </citation>
    <scope>NUCLEOTIDE SEQUENCE [LARGE SCALE GENOMIC DNA]</scope>
    <source>
        <strain evidence="3 4">DSM 45348</strain>
    </source>
</reference>
<keyword evidence="4" id="KW-1185">Reference proteome</keyword>
<keyword evidence="2" id="KW-0472">Membrane</keyword>
<evidence type="ECO:0000313" key="3">
    <source>
        <dbReference type="EMBL" id="PRY20201.1"/>
    </source>
</evidence>
<feature type="transmembrane region" description="Helical" evidence="2">
    <location>
        <begin position="21"/>
        <end position="44"/>
    </location>
</feature>
<evidence type="ECO:0000313" key="4">
    <source>
        <dbReference type="Proteomes" id="UP000239209"/>
    </source>
</evidence>
<dbReference type="AlphaFoldDB" id="A0A2T0RGF0"/>
<feature type="region of interest" description="Disordered" evidence="1">
    <location>
        <begin position="193"/>
        <end position="215"/>
    </location>
</feature>
<comment type="caution">
    <text evidence="3">The sequence shown here is derived from an EMBL/GenBank/DDBJ whole genome shotgun (WGS) entry which is preliminary data.</text>
</comment>
<evidence type="ECO:0000256" key="2">
    <source>
        <dbReference type="SAM" id="Phobius"/>
    </source>
</evidence>
<protein>
    <submittedName>
        <fullName evidence="3">Putative membrane protein</fullName>
    </submittedName>
</protein>